<protein>
    <submittedName>
        <fullName evidence="1">Uncharacterized protein</fullName>
    </submittedName>
</protein>
<dbReference type="EMBL" id="PYZI01000001">
    <property type="protein sequence ID" value="PTF15349.1"/>
    <property type="molecule type" value="Genomic_DNA"/>
</dbReference>
<reference evidence="1 2" key="1">
    <citation type="journal article" date="2016" name="Front. Microbiol.">
        <title>Comprehensive Phylogenetic Analysis of Bovine Non-aureus Staphylococci Species Based on Whole-Genome Sequencing.</title>
        <authorList>
            <person name="Naushad S."/>
            <person name="Barkema H.W."/>
            <person name="Luby C."/>
            <person name="Condas L.A."/>
            <person name="Nobrega D.B."/>
            <person name="Carson D.A."/>
            <person name="De Buck J."/>
        </authorList>
    </citation>
    <scope>NUCLEOTIDE SEQUENCE [LARGE SCALE GENOMIC DNA]</scope>
    <source>
        <strain evidence="1 2">SNUC 1409</strain>
    </source>
</reference>
<sequence>MSDIIPFPKLQQKLYNDIIEVEYKQDYDRLYQLFENYEAHFELDDKLSLIKCEMLYNQGYYLELREETIISLKKGLQYYDDLMLYYVKSLNGLGQYYEAVEVIDQIIEEIKSHKTRMELFPIKAYAQSQLNEDKHITSQQLANFDTLNMNEQIKLIMKLIDNGHYEFKETVAFLLTRDVKANNLKSLMLEFLRFAKYSDPVTIEKYGYSISVIPAQLKGIEHAELKVEVIPKVLDKLSEGALHISEEATRVMNNHSILLYPLNIFEIYNANEWISTYDVYFKSMIGIQTSEVNEDILNLIYVLDGQI</sequence>
<accession>A0ABX5I5F8</accession>
<evidence type="ECO:0000313" key="2">
    <source>
        <dbReference type="Proteomes" id="UP000242088"/>
    </source>
</evidence>
<organism evidence="1 2">
    <name type="scientific">Staphylococcus devriesei</name>
    <dbReference type="NCBI Taxonomy" id="586733"/>
    <lineage>
        <taxon>Bacteria</taxon>
        <taxon>Bacillati</taxon>
        <taxon>Bacillota</taxon>
        <taxon>Bacilli</taxon>
        <taxon>Bacillales</taxon>
        <taxon>Staphylococcaceae</taxon>
        <taxon>Staphylococcus</taxon>
    </lineage>
</organism>
<dbReference type="Proteomes" id="UP000242088">
    <property type="component" value="Unassembled WGS sequence"/>
</dbReference>
<comment type="caution">
    <text evidence="1">The sequence shown here is derived from an EMBL/GenBank/DDBJ whole genome shotgun (WGS) entry which is preliminary data.</text>
</comment>
<proteinExistence type="predicted"/>
<name>A0ABX5I5F8_9STAP</name>
<gene>
    <name evidence="1" type="ORF">BUY47_00835</name>
</gene>
<evidence type="ECO:0000313" key="1">
    <source>
        <dbReference type="EMBL" id="PTF15349.1"/>
    </source>
</evidence>
<dbReference type="RefSeq" id="WP_107524656.1">
    <property type="nucleotide sequence ID" value="NZ_PYZI01000001.1"/>
</dbReference>
<keyword evidence="2" id="KW-1185">Reference proteome</keyword>